<feature type="transmembrane region" description="Helical" evidence="9">
    <location>
        <begin position="799"/>
        <end position="818"/>
    </location>
</feature>
<evidence type="ECO:0000256" key="9">
    <source>
        <dbReference type="SAM" id="Phobius"/>
    </source>
</evidence>
<dbReference type="Pfam" id="PF00122">
    <property type="entry name" value="E1-E2_ATPase"/>
    <property type="match status" value="1"/>
</dbReference>
<accession>A0AAW5K6C4</accession>
<dbReference type="PROSITE" id="PS00154">
    <property type="entry name" value="ATPASE_E1_E2"/>
    <property type="match status" value="1"/>
</dbReference>
<dbReference type="SFLD" id="SFLDF00027">
    <property type="entry name" value="p-type_atpase"/>
    <property type="match status" value="1"/>
</dbReference>
<reference evidence="11 12" key="1">
    <citation type="submission" date="2022-06" db="EMBL/GenBank/DDBJ databases">
        <title>Isolation of gut microbiota from human fecal samples.</title>
        <authorList>
            <person name="Pamer E.G."/>
            <person name="Barat B."/>
            <person name="Waligurski E."/>
            <person name="Medina S."/>
            <person name="Paddock L."/>
            <person name="Mostad J."/>
        </authorList>
    </citation>
    <scope>NUCLEOTIDE SEQUENCE [LARGE SCALE GENOMIC DNA]</scope>
    <source>
        <strain evidence="11 12">DFI.9.90</strain>
    </source>
</reference>
<evidence type="ECO:0000256" key="3">
    <source>
        <dbReference type="ARBA" id="ARBA00022692"/>
    </source>
</evidence>
<dbReference type="Pfam" id="PF00702">
    <property type="entry name" value="Hydrolase"/>
    <property type="match status" value="1"/>
</dbReference>
<feature type="transmembrane region" description="Helical" evidence="9">
    <location>
        <begin position="68"/>
        <end position="84"/>
    </location>
</feature>
<dbReference type="RefSeq" id="WP_256182295.1">
    <property type="nucleotide sequence ID" value="NZ_CATXDJ010000001.1"/>
</dbReference>
<dbReference type="InterPro" id="IPR023299">
    <property type="entry name" value="ATPase_P-typ_cyto_dom_N"/>
</dbReference>
<name>A0AAW5K6C4_9BACT</name>
<keyword evidence="6" id="KW-1278">Translocase</keyword>
<evidence type="ECO:0000256" key="1">
    <source>
        <dbReference type="ARBA" id="ARBA00004141"/>
    </source>
</evidence>
<dbReference type="InterPro" id="IPR059000">
    <property type="entry name" value="ATPase_P-type_domA"/>
</dbReference>
<feature type="transmembrane region" description="Helical" evidence="9">
    <location>
        <begin position="268"/>
        <end position="288"/>
    </location>
</feature>
<feature type="transmembrane region" description="Helical" evidence="9">
    <location>
        <begin position="231"/>
        <end position="248"/>
    </location>
</feature>
<dbReference type="InterPro" id="IPR036412">
    <property type="entry name" value="HAD-like_sf"/>
</dbReference>
<dbReference type="SFLD" id="SFLDG00002">
    <property type="entry name" value="C1.7:_P-type_atpase_like"/>
    <property type="match status" value="1"/>
</dbReference>
<dbReference type="PANTHER" id="PTHR42861">
    <property type="entry name" value="CALCIUM-TRANSPORTING ATPASE"/>
    <property type="match status" value="1"/>
</dbReference>
<dbReference type="InterPro" id="IPR044492">
    <property type="entry name" value="P_typ_ATPase_HD_dom"/>
</dbReference>
<dbReference type="SUPFAM" id="SSF81653">
    <property type="entry name" value="Calcium ATPase, transduction domain A"/>
    <property type="match status" value="1"/>
</dbReference>
<dbReference type="InterPro" id="IPR018303">
    <property type="entry name" value="ATPase_P-typ_P_site"/>
</dbReference>
<dbReference type="GO" id="GO:0016020">
    <property type="term" value="C:membrane"/>
    <property type="evidence" value="ECO:0007669"/>
    <property type="project" value="UniProtKB-SubCell"/>
</dbReference>
<dbReference type="GO" id="GO:0005524">
    <property type="term" value="F:ATP binding"/>
    <property type="evidence" value="ECO:0007669"/>
    <property type="project" value="UniProtKB-KW"/>
</dbReference>
<dbReference type="InterPro" id="IPR023298">
    <property type="entry name" value="ATPase_P-typ_TM_dom_sf"/>
</dbReference>
<comment type="caution">
    <text evidence="11">The sequence shown here is derived from an EMBL/GenBank/DDBJ whole genome shotgun (WGS) entry which is preliminary data.</text>
</comment>
<keyword evidence="3 9" id="KW-0812">Transmembrane</keyword>
<organism evidence="11 12">
    <name type="scientific">Cloacibacillus evryensis</name>
    <dbReference type="NCBI Taxonomy" id="508460"/>
    <lineage>
        <taxon>Bacteria</taxon>
        <taxon>Thermotogati</taxon>
        <taxon>Synergistota</taxon>
        <taxon>Synergistia</taxon>
        <taxon>Synergistales</taxon>
        <taxon>Synergistaceae</taxon>
        <taxon>Cloacibacillus</taxon>
    </lineage>
</organism>
<dbReference type="PRINTS" id="PR00119">
    <property type="entry name" value="CATATPASE"/>
</dbReference>
<dbReference type="InterPro" id="IPR001757">
    <property type="entry name" value="P_typ_ATPase"/>
</dbReference>
<dbReference type="InterPro" id="IPR006068">
    <property type="entry name" value="ATPase_P-typ_cation-transptr_C"/>
</dbReference>
<dbReference type="InterPro" id="IPR023214">
    <property type="entry name" value="HAD_sf"/>
</dbReference>
<feature type="transmembrane region" description="Helical" evidence="9">
    <location>
        <begin position="656"/>
        <end position="675"/>
    </location>
</feature>
<dbReference type="Gene3D" id="3.40.1110.10">
    <property type="entry name" value="Calcium-transporting ATPase, cytoplasmic domain N"/>
    <property type="match status" value="1"/>
</dbReference>
<evidence type="ECO:0000256" key="8">
    <source>
        <dbReference type="ARBA" id="ARBA00023136"/>
    </source>
</evidence>
<protein>
    <submittedName>
        <fullName evidence="11">Cation-translocating P-type ATPase</fullName>
    </submittedName>
</protein>
<proteinExistence type="inferred from homology"/>
<dbReference type="FunFam" id="3.40.50.1000:FF:000028">
    <property type="entry name" value="Calcium-transporting P-type ATPase, putative"/>
    <property type="match status" value="1"/>
</dbReference>
<feature type="transmembrane region" description="Helical" evidence="9">
    <location>
        <begin position="628"/>
        <end position="650"/>
    </location>
</feature>
<dbReference type="Pfam" id="PF00689">
    <property type="entry name" value="Cation_ATPase_C"/>
    <property type="match status" value="1"/>
</dbReference>
<keyword evidence="12" id="KW-1185">Reference proteome</keyword>
<dbReference type="InterPro" id="IPR004014">
    <property type="entry name" value="ATPase_P-typ_cation-transptr_N"/>
</dbReference>
<evidence type="ECO:0000259" key="10">
    <source>
        <dbReference type="SMART" id="SM00831"/>
    </source>
</evidence>
<dbReference type="Gene3D" id="2.70.150.10">
    <property type="entry name" value="Calcium-transporting ATPase, cytoplasmic transduction domain A"/>
    <property type="match status" value="1"/>
</dbReference>
<gene>
    <name evidence="11" type="ORF">NE630_13525</name>
</gene>
<dbReference type="Gene3D" id="3.40.50.1000">
    <property type="entry name" value="HAD superfamily/HAD-like"/>
    <property type="match status" value="1"/>
</dbReference>
<keyword evidence="7 9" id="KW-1133">Transmembrane helix</keyword>
<dbReference type="Gene3D" id="1.20.1110.10">
    <property type="entry name" value="Calcium-transporting ATPase, transmembrane domain"/>
    <property type="match status" value="1"/>
</dbReference>
<dbReference type="AlphaFoldDB" id="A0AAW5K6C4"/>
<comment type="subcellular location">
    <subcellularLocation>
        <location evidence="1">Membrane</location>
        <topology evidence="1">Multi-pass membrane protein</topology>
    </subcellularLocation>
</comment>
<dbReference type="Proteomes" id="UP001205919">
    <property type="component" value="Unassembled WGS sequence"/>
</dbReference>
<dbReference type="SUPFAM" id="SSF81660">
    <property type="entry name" value="Metal cation-transporting ATPase, ATP-binding domain N"/>
    <property type="match status" value="1"/>
</dbReference>
<dbReference type="SMART" id="SM00831">
    <property type="entry name" value="Cation_ATPase_N"/>
    <property type="match status" value="1"/>
</dbReference>
<keyword evidence="4" id="KW-0547">Nucleotide-binding</keyword>
<comment type="similarity">
    <text evidence="2">Belongs to the cation transport ATPase (P-type) (TC 3.A.3) family. Type IIA subfamily.</text>
</comment>
<sequence length="833" mass="91094">MAEITERYCGLSAAEVEERRGRYGRNVIAEEEGKNPLKKVLKFFSEPVFLLLIGAACLYFFLGEPRDGAVMLIFVAFMGAINIYQEWKTDRTLEALKSLSSPKVTAVRGGEVVTVPSEDLVPGDIIILSEGERISADGDVLENDGFGADESTLTGESEIVWKVCAPQGKAGRGWRTDRCYAGTNAVAGRAVVRVTETGAHTEYGKIGADVALAPDRPTPLEKQTRRLVRDCSVFSLLMLIFVVAATYYRGGGIIEAALSGVTIAMATIPEEFPVVLTVFLALGAWRLAKRNSLIRRIPSVETLGAVTVLCVDKTGTLTENRMSLKRFTPLCGTPVQKLTEVAVLASETNPYDPMERAIIDEAAKNGIDVKRLQGQRLLHEYPFSSESRMMCHIWAYRGKVLAAAKGSPENILKLCSLTPGERERAESEQRRLAEEGCRVLAVAYNDDMKDIPEEMEECSLNLAGLAAFIDPPRENVAESIRACGGAGVRVVMITGDNSVTAHRIAHEVGLGCGEKEHVMISGEELEKMDDEELAEKLGDVTIFSRILPREKMQIVRALRSRGEVVAMTGDGVNDAPALKYADIGIAMGGRGTEVAREAADMVLLDDDFSTIVSTIRDGRRIYDNIRKAMEYILVIHIPIALSALAAPLLALPVLLAPIHVVLLELIIDPTCSIIFERQPEERDIMERRPRPVGSPIITKGLLGKAVAQGLAIFAAAFGSYYLTLRNGDAEHARTFFLTVLVLANLFLVYVNRSDKDFAFAKGNAAIDKIAWLVNISVLFCLIVMSTLPQAAAATKLQPLSLADFITALLTAAAATFWWEGVKWFRRMEGQRQL</sequence>
<evidence type="ECO:0000256" key="5">
    <source>
        <dbReference type="ARBA" id="ARBA00022840"/>
    </source>
</evidence>
<keyword evidence="5" id="KW-0067">ATP-binding</keyword>
<dbReference type="InterPro" id="IPR008250">
    <property type="entry name" value="ATPase_P-typ_transduc_dom_A_sf"/>
</dbReference>
<feature type="transmembrane region" description="Helical" evidence="9">
    <location>
        <begin position="734"/>
        <end position="750"/>
    </location>
</feature>
<feature type="transmembrane region" description="Helical" evidence="9">
    <location>
        <begin position="43"/>
        <end position="62"/>
    </location>
</feature>
<evidence type="ECO:0000256" key="6">
    <source>
        <dbReference type="ARBA" id="ARBA00022967"/>
    </source>
</evidence>
<dbReference type="Pfam" id="PF00690">
    <property type="entry name" value="Cation_ATPase_N"/>
    <property type="match status" value="1"/>
</dbReference>
<dbReference type="GO" id="GO:0016887">
    <property type="term" value="F:ATP hydrolysis activity"/>
    <property type="evidence" value="ECO:0007669"/>
    <property type="project" value="InterPro"/>
</dbReference>
<dbReference type="PRINTS" id="PR00120">
    <property type="entry name" value="HATPASE"/>
</dbReference>
<dbReference type="SFLD" id="SFLDS00003">
    <property type="entry name" value="Haloacid_Dehalogenase"/>
    <property type="match status" value="1"/>
</dbReference>
<evidence type="ECO:0000256" key="4">
    <source>
        <dbReference type="ARBA" id="ARBA00022741"/>
    </source>
</evidence>
<evidence type="ECO:0000256" key="7">
    <source>
        <dbReference type="ARBA" id="ARBA00022989"/>
    </source>
</evidence>
<feature type="transmembrane region" description="Helical" evidence="9">
    <location>
        <begin position="771"/>
        <end position="793"/>
    </location>
</feature>
<dbReference type="SUPFAM" id="SSF56784">
    <property type="entry name" value="HAD-like"/>
    <property type="match status" value="1"/>
</dbReference>
<evidence type="ECO:0000313" key="11">
    <source>
        <dbReference type="EMBL" id="MCQ4815454.1"/>
    </source>
</evidence>
<dbReference type="SUPFAM" id="SSF81665">
    <property type="entry name" value="Calcium ATPase, transmembrane domain M"/>
    <property type="match status" value="1"/>
</dbReference>
<keyword evidence="8 9" id="KW-0472">Membrane</keyword>
<dbReference type="NCBIfam" id="TIGR01494">
    <property type="entry name" value="ATPase_P-type"/>
    <property type="match status" value="2"/>
</dbReference>
<evidence type="ECO:0000256" key="2">
    <source>
        <dbReference type="ARBA" id="ARBA00005675"/>
    </source>
</evidence>
<dbReference type="EMBL" id="JANFYT010000037">
    <property type="protein sequence ID" value="MCQ4815454.1"/>
    <property type="molecule type" value="Genomic_DNA"/>
</dbReference>
<evidence type="ECO:0000313" key="12">
    <source>
        <dbReference type="Proteomes" id="UP001205919"/>
    </source>
</evidence>
<feature type="domain" description="Cation-transporting P-type ATPase N-terminal" evidence="10">
    <location>
        <begin position="3"/>
        <end position="64"/>
    </location>
</feature>
<feature type="transmembrane region" description="Helical" evidence="9">
    <location>
        <begin position="696"/>
        <end position="722"/>
    </location>
</feature>